<proteinExistence type="predicted"/>
<name>A0ABR3XFE7_9PEZI</name>
<gene>
    <name evidence="4" type="ORF">VTK73DRAFT_406</name>
</gene>
<dbReference type="InterPro" id="IPR000387">
    <property type="entry name" value="Tyr_Pase_dom"/>
</dbReference>
<dbReference type="PROSITE" id="PS50056">
    <property type="entry name" value="TYR_PHOSPHATASE_2"/>
    <property type="match status" value="1"/>
</dbReference>
<dbReference type="Gene3D" id="3.40.50.1820">
    <property type="entry name" value="alpha/beta hydrolase"/>
    <property type="match status" value="1"/>
</dbReference>
<evidence type="ECO:0000313" key="4">
    <source>
        <dbReference type="EMBL" id="KAL1874380.1"/>
    </source>
</evidence>
<evidence type="ECO:0000256" key="1">
    <source>
        <dbReference type="SAM" id="MobiDB-lite"/>
    </source>
</evidence>
<keyword evidence="2" id="KW-0472">Membrane</keyword>
<dbReference type="Gene3D" id="3.90.190.10">
    <property type="entry name" value="Protein tyrosine phosphatase superfamily"/>
    <property type="match status" value="1"/>
</dbReference>
<reference evidence="4 5" key="1">
    <citation type="journal article" date="2024" name="Commun. Biol.">
        <title>Comparative genomic analysis of thermophilic fungi reveals convergent evolutionary adaptations and gene losses.</title>
        <authorList>
            <person name="Steindorff A.S."/>
            <person name="Aguilar-Pontes M.V."/>
            <person name="Robinson A.J."/>
            <person name="Andreopoulos B."/>
            <person name="LaButti K."/>
            <person name="Kuo A."/>
            <person name="Mondo S."/>
            <person name="Riley R."/>
            <person name="Otillar R."/>
            <person name="Haridas S."/>
            <person name="Lipzen A."/>
            <person name="Grimwood J."/>
            <person name="Schmutz J."/>
            <person name="Clum A."/>
            <person name="Reid I.D."/>
            <person name="Moisan M.C."/>
            <person name="Butler G."/>
            <person name="Nguyen T.T.M."/>
            <person name="Dewar K."/>
            <person name="Conant G."/>
            <person name="Drula E."/>
            <person name="Henrissat B."/>
            <person name="Hansel C."/>
            <person name="Singer S."/>
            <person name="Hutchinson M.I."/>
            <person name="de Vries R.P."/>
            <person name="Natvig D.O."/>
            <person name="Powell A.J."/>
            <person name="Tsang A."/>
            <person name="Grigoriev I.V."/>
        </authorList>
    </citation>
    <scope>NUCLEOTIDE SEQUENCE [LARGE SCALE GENOMIC DNA]</scope>
    <source>
        <strain evidence="4 5">ATCC 24622</strain>
    </source>
</reference>
<organism evidence="4 5">
    <name type="scientific">Phialemonium thermophilum</name>
    <dbReference type="NCBI Taxonomy" id="223376"/>
    <lineage>
        <taxon>Eukaryota</taxon>
        <taxon>Fungi</taxon>
        <taxon>Dikarya</taxon>
        <taxon>Ascomycota</taxon>
        <taxon>Pezizomycotina</taxon>
        <taxon>Sordariomycetes</taxon>
        <taxon>Sordariomycetidae</taxon>
        <taxon>Cephalothecales</taxon>
        <taxon>Cephalothecaceae</taxon>
        <taxon>Phialemonium</taxon>
    </lineage>
</organism>
<dbReference type="EMBL" id="JAZHXJ010000107">
    <property type="protein sequence ID" value="KAL1874380.1"/>
    <property type="molecule type" value="Genomic_DNA"/>
</dbReference>
<keyword evidence="5" id="KW-1185">Reference proteome</keyword>
<dbReference type="SUPFAM" id="SSF53474">
    <property type="entry name" value="alpha/beta-Hydrolases"/>
    <property type="match status" value="1"/>
</dbReference>
<comment type="caution">
    <text evidence="4">The sequence shown here is derived from an EMBL/GenBank/DDBJ whole genome shotgun (WGS) entry which is preliminary data.</text>
</comment>
<dbReference type="SMART" id="SM00404">
    <property type="entry name" value="PTPc_motif"/>
    <property type="match status" value="1"/>
</dbReference>
<feature type="region of interest" description="Disordered" evidence="1">
    <location>
        <begin position="73"/>
        <end position="101"/>
    </location>
</feature>
<dbReference type="InterPro" id="IPR000073">
    <property type="entry name" value="AB_hydrolase_1"/>
</dbReference>
<dbReference type="PANTHER" id="PTHR10367:SF25">
    <property type="entry name" value="DUAL SPECIFICITY PHOSPHATASE CATALYTIC DOMAIN PROTEIN (AFU_ORTHOLOGUE AFUA_1G03540)"/>
    <property type="match status" value="1"/>
</dbReference>
<dbReference type="SUPFAM" id="SSF52799">
    <property type="entry name" value="(Phosphotyrosine protein) phosphatases II"/>
    <property type="match status" value="1"/>
</dbReference>
<dbReference type="PROSITE" id="PS00383">
    <property type="entry name" value="TYR_PHOSPHATASE_1"/>
    <property type="match status" value="1"/>
</dbReference>
<accession>A0ABR3XFE7</accession>
<dbReference type="InterPro" id="IPR003595">
    <property type="entry name" value="Tyr_Pase_cat"/>
</dbReference>
<dbReference type="Pfam" id="PF00782">
    <property type="entry name" value="DSPc"/>
    <property type="match status" value="1"/>
</dbReference>
<dbReference type="InterPro" id="IPR051029">
    <property type="entry name" value="mRNA_Capping_Enz/RNA_Phosphat"/>
</dbReference>
<feature type="transmembrane region" description="Helical" evidence="2">
    <location>
        <begin position="42"/>
        <end position="62"/>
    </location>
</feature>
<dbReference type="Proteomes" id="UP001586593">
    <property type="component" value="Unassembled WGS sequence"/>
</dbReference>
<feature type="compositionally biased region" description="Basic and acidic residues" evidence="1">
    <location>
        <begin position="408"/>
        <end position="431"/>
    </location>
</feature>
<dbReference type="InterPro" id="IPR000340">
    <property type="entry name" value="Dual-sp_phosphatase_cat-dom"/>
</dbReference>
<dbReference type="CDD" id="cd14502">
    <property type="entry name" value="RNA_5'-triphosphatase"/>
    <property type="match status" value="1"/>
</dbReference>
<protein>
    <recommendedName>
        <fullName evidence="3">Tyrosine specific protein phosphatases domain-containing protein</fullName>
    </recommendedName>
</protein>
<feature type="transmembrane region" description="Helical" evidence="2">
    <location>
        <begin position="12"/>
        <end position="30"/>
    </location>
</feature>
<dbReference type="InterPro" id="IPR016130">
    <property type="entry name" value="Tyr_Pase_AS"/>
</dbReference>
<dbReference type="InterPro" id="IPR029058">
    <property type="entry name" value="AB_hydrolase_fold"/>
</dbReference>
<dbReference type="PANTHER" id="PTHR10367">
    <property type="entry name" value="MRNA-CAPPING ENZYME"/>
    <property type="match status" value="1"/>
</dbReference>
<keyword evidence="2" id="KW-0812">Transmembrane</keyword>
<evidence type="ECO:0000256" key="2">
    <source>
        <dbReference type="SAM" id="Phobius"/>
    </source>
</evidence>
<keyword evidence="2" id="KW-1133">Transmembrane helix</keyword>
<sequence length="700" mass="77520">MSQLLDKASWSGAFIAPGSQVVSFVCTLTTRLSHLTRLPREVVSVLLPTGAFFILPAAVYLVRRRALERSLEPTTPRAAHNGKRGFTAPKSESYDPDVTDPPLLHKHSEIKSYTTSRYTYPGIRVFFRPHPKADQLPVSPAPVPLLVFIHGLGGSAAQFQPLLTSLTNIAPCLAIDLPGCGRSTFAPSAWAAYTTDSLVELLETVIEDYRDRDAEQSIILIGHSMGASLAACLASRAIPHRTNLAEYVSGLVAICPVAHPPAQERAKYFRMLLRLPDFVLDVLRLWDRRGGINSPSVLRFVGPDADTEAKRLQYLYNRQSRTPVWRRMAMGSMPSFERGMAKGGLPGTDVWMSINVPVFLIAGAADAVTGPKELDLILASLNREETCEGSAPDHQAIVDSAAPIQSDPHPREHRAQSIRDIREEDFSRDGRLANPDDSQEDPVTPGESPASIPPLPRHPKKVVKSIILPAPAGHGLLYSPSTVRVLAALISDFLATHISGRLSLAWQLRYFSREGKWDVKNLAKWKQVVPVSDPIAGVFRAMKTLREVDETHCPAVFARNWGNTVKDIIDISHDSPVYDPRGLEKAGVRYHKLPTVSKVPPTDAEVDAFIALVDRIREEQKKRAHEEGWGENYVVGVHCHYGFNRTGYFIVCYLVERCGYGVKEAIETFAKARPNGIRHSHFLDHLFVRYSGLHVHQSCQ</sequence>
<evidence type="ECO:0000259" key="3">
    <source>
        <dbReference type="PROSITE" id="PS50056"/>
    </source>
</evidence>
<dbReference type="Pfam" id="PF12697">
    <property type="entry name" value="Abhydrolase_6"/>
    <property type="match status" value="1"/>
</dbReference>
<evidence type="ECO:0000313" key="5">
    <source>
        <dbReference type="Proteomes" id="UP001586593"/>
    </source>
</evidence>
<dbReference type="InterPro" id="IPR029021">
    <property type="entry name" value="Prot-tyrosine_phosphatase-like"/>
</dbReference>
<feature type="domain" description="Tyrosine specific protein phosphatases" evidence="3">
    <location>
        <begin position="607"/>
        <end position="678"/>
    </location>
</feature>
<feature type="region of interest" description="Disordered" evidence="1">
    <location>
        <begin position="401"/>
        <end position="457"/>
    </location>
</feature>